<dbReference type="PANTHER" id="PTHR12896:SF1">
    <property type="entry name" value="ELONGATOR COMPLEX PROTEIN 4"/>
    <property type="match status" value="1"/>
</dbReference>
<dbReference type="Gene3D" id="3.40.50.300">
    <property type="entry name" value="P-loop containing nucleotide triphosphate hydrolases"/>
    <property type="match status" value="1"/>
</dbReference>
<evidence type="ECO:0000313" key="10">
    <source>
        <dbReference type="Proteomes" id="UP000694941"/>
    </source>
</evidence>
<evidence type="ECO:0000256" key="2">
    <source>
        <dbReference type="ARBA" id="ARBA00004496"/>
    </source>
</evidence>
<evidence type="ECO:0000256" key="5">
    <source>
        <dbReference type="ARBA" id="ARBA00020265"/>
    </source>
</evidence>
<dbReference type="RefSeq" id="XP_013786234.1">
    <property type="nucleotide sequence ID" value="XM_013930780.2"/>
</dbReference>
<dbReference type="Pfam" id="PF05625">
    <property type="entry name" value="PAXNEB"/>
    <property type="match status" value="1"/>
</dbReference>
<evidence type="ECO:0000256" key="9">
    <source>
        <dbReference type="SAM" id="MobiDB-lite"/>
    </source>
</evidence>
<sequence length="382" mass="42581">MAVSSFQKKTKHGIPKISGTRPSLRNSQLLISTGVPSLDYFIGGGLAVGTVMLIEEDVFGAYARILLKYFISEGIVCGHSLFLSGGDVSPTQILQGLPAPISDNSAHRKSEPESRQVGAEPMKIAWRYTDLPVVQPAPAVHQFGHYYDVSLVMDSKLMQQCDIETYDICEGSTESPQQFSGTLLPQPYQMVLYKIWRRLKKGNFLTSSNPAQPNILRIGIHSLGSPLWRTISDSERSSSSDSPMFKFLHLLRALLRSAYAVCVVTVPLHLIQDVERLRFESDTVVKLESFAGSDKEMNPVFKDYHGLFHIVKLPRLNSLTSFIPETKDLCFQLKKKKFAIEKLHIPPDLSETASRTNKDPVVDKISHKLIGCSSATKIEIDF</sequence>
<dbReference type="InterPro" id="IPR008728">
    <property type="entry name" value="Elongator_complex_protein_4"/>
</dbReference>
<evidence type="ECO:0000256" key="1">
    <source>
        <dbReference type="ARBA" id="ARBA00004123"/>
    </source>
</evidence>
<comment type="subcellular location">
    <subcellularLocation>
        <location evidence="2">Cytoplasm</location>
    </subcellularLocation>
    <subcellularLocation>
        <location evidence="1">Nucleus</location>
    </subcellularLocation>
</comment>
<evidence type="ECO:0000313" key="11">
    <source>
        <dbReference type="RefSeq" id="XP_013786234.1"/>
    </source>
</evidence>
<accession>A0ABM1BPM2</accession>
<dbReference type="PANTHER" id="PTHR12896">
    <property type="entry name" value="PAX6 NEIGHBOR PROTEIN PAXNEB"/>
    <property type="match status" value="1"/>
</dbReference>
<keyword evidence="6" id="KW-0963">Cytoplasm</keyword>
<dbReference type="Proteomes" id="UP000694941">
    <property type="component" value="Unplaced"/>
</dbReference>
<organism evidence="10 11">
    <name type="scientific">Limulus polyphemus</name>
    <name type="common">Atlantic horseshoe crab</name>
    <dbReference type="NCBI Taxonomy" id="6850"/>
    <lineage>
        <taxon>Eukaryota</taxon>
        <taxon>Metazoa</taxon>
        <taxon>Ecdysozoa</taxon>
        <taxon>Arthropoda</taxon>
        <taxon>Chelicerata</taxon>
        <taxon>Merostomata</taxon>
        <taxon>Xiphosura</taxon>
        <taxon>Limulidae</taxon>
        <taxon>Limulus</taxon>
    </lineage>
</organism>
<evidence type="ECO:0000256" key="6">
    <source>
        <dbReference type="ARBA" id="ARBA00022490"/>
    </source>
</evidence>
<evidence type="ECO:0000256" key="3">
    <source>
        <dbReference type="ARBA" id="ARBA00005043"/>
    </source>
</evidence>
<evidence type="ECO:0000256" key="7">
    <source>
        <dbReference type="ARBA" id="ARBA00022694"/>
    </source>
</evidence>
<feature type="region of interest" description="Disordered" evidence="9">
    <location>
        <begin position="1"/>
        <end position="20"/>
    </location>
</feature>
<proteinExistence type="inferred from homology"/>
<name>A0ABM1BPM2_LIMPO</name>
<reference evidence="11" key="1">
    <citation type="submission" date="2025-08" db="UniProtKB">
        <authorList>
            <consortium name="RefSeq"/>
        </authorList>
    </citation>
    <scope>IDENTIFICATION</scope>
    <source>
        <tissue evidence="11">Muscle</tissue>
    </source>
</reference>
<evidence type="ECO:0000256" key="4">
    <source>
        <dbReference type="ARBA" id="ARBA00007573"/>
    </source>
</evidence>
<keyword evidence="8" id="KW-0539">Nucleus</keyword>
<keyword evidence="7" id="KW-0819">tRNA processing</keyword>
<gene>
    <name evidence="11" type="primary">LOC106470238</name>
</gene>
<protein>
    <recommendedName>
        <fullName evidence="5">Elongator complex protein 4</fullName>
    </recommendedName>
</protein>
<evidence type="ECO:0000256" key="8">
    <source>
        <dbReference type="ARBA" id="ARBA00023242"/>
    </source>
</evidence>
<comment type="similarity">
    <text evidence="4">Belongs to the ELP4 family.</text>
</comment>
<dbReference type="CDD" id="cd19494">
    <property type="entry name" value="Elp4"/>
    <property type="match status" value="1"/>
</dbReference>
<dbReference type="InterPro" id="IPR027417">
    <property type="entry name" value="P-loop_NTPase"/>
</dbReference>
<comment type="pathway">
    <text evidence="3">tRNA modification; 5-methoxycarbonylmethyl-2-thiouridine-tRNA biosynthesis.</text>
</comment>
<dbReference type="GeneID" id="106470238"/>
<keyword evidence="10" id="KW-1185">Reference proteome</keyword>